<feature type="transmembrane region" description="Helical" evidence="6">
    <location>
        <begin position="60"/>
        <end position="88"/>
    </location>
</feature>
<feature type="transmembrane region" description="Helical" evidence="6">
    <location>
        <begin position="249"/>
        <end position="269"/>
    </location>
</feature>
<evidence type="ECO:0000256" key="5">
    <source>
        <dbReference type="SAM" id="MobiDB-lite"/>
    </source>
</evidence>
<feature type="transmembrane region" description="Helical" evidence="6">
    <location>
        <begin position="161"/>
        <end position="178"/>
    </location>
</feature>
<evidence type="ECO:0000256" key="3">
    <source>
        <dbReference type="ARBA" id="ARBA00022989"/>
    </source>
</evidence>
<feature type="transmembrane region" description="Helical" evidence="6">
    <location>
        <begin position="190"/>
        <end position="207"/>
    </location>
</feature>
<evidence type="ECO:0000313" key="8">
    <source>
        <dbReference type="EMBL" id="ORY70914.1"/>
    </source>
</evidence>
<feature type="region of interest" description="Disordered" evidence="5">
    <location>
        <begin position="552"/>
        <end position="603"/>
    </location>
</feature>
<gene>
    <name evidence="8" type="ORF">BCR38DRAFT_479448</name>
</gene>
<evidence type="ECO:0000259" key="7">
    <source>
        <dbReference type="PROSITE" id="PS50850"/>
    </source>
</evidence>
<organism evidence="8 9">
    <name type="scientific">Pseudomassariella vexata</name>
    <dbReference type="NCBI Taxonomy" id="1141098"/>
    <lineage>
        <taxon>Eukaryota</taxon>
        <taxon>Fungi</taxon>
        <taxon>Dikarya</taxon>
        <taxon>Ascomycota</taxon>
        <taxon>Pezizomycotina</taxon>
        <taxon>Sordariomycetes</taxon>
        <taxon>Xylariomycetidae</taxon>
        <taxon>Amphisphaeriales</taxon>
        <taxon>Pseudomassariaceae</taxon>
        <taxon>Pseudomassariella</taxon>
    </lineage>
</organism>
<evidence type="ECO:0000256" key="4">
    <source>
        <dbReference type="ARBA" id="ARBA00023136"/>
    </source>
</evidence>
<dbReference type="STRING" id="1141098.A0A1Y2EHW5"/>
<accession>A0A1Y2EHW5</accession>
<feature type="transmembrane region" description="Helical" evidence="6">
    <location>
        <begin position="377"/>
        <end position="397"/>
    </location>
</feature>
<dbReference type="InParanoid" id="A0A1Y2EHW5"/>
<keyword evidence="9" id="KW-1185">Reference proteome</keyword>
<dbReference type="SUPFAM" id="SSF103473">
    <property type="entry name" value="MFS general substrate transporter"/>
    <property type="match status" value="1"/>
</dbReference>
<feature type="transmembrane region" description="Helical" evidence="6">
    <location>
        <begin position="506"/>
        <end position="533"/>
    </location>
</feature>
<protein>
    <submittedName>
        <fullName evidence="8">Major facilitator superfamily domain-containing protein</fullName>
    </submittedName>
</protein>
<comment type="caution">
    <text evidence="8">The sequence shown here is derived from an EMBL/GenBank/DDBJ whole genome shotgun (WGS) entry which is preliminary data.</text>
</comment>
<feature type="domain" description="Major facilitator superfamily (MFS) profile" evidence="7">
    <location>
        <begin position="63"/>
        <end position="537"/>
    </location>
</feature>
<dbReference type="InterPro" id="IPR036259">
    <property type="entry name" value="MFS_trans_sf"/>
</dbReference>
<dbReference type="AlphaFoldDB" id="A0A1Y2EHW5"/>
<reference evidence="8 9" key="1">
    <citation type="submission" date="2016-07" db="EMBL/GenBank/DDBJ databases">
        <title>Pervasive Adenine N6-methylation of Active Genes in Fungi.</title>
        <authorList>
            <consortium name="DOE Joint Genome Institute"/>
            <person name="Mondo S.J."/>
            <person name="Dannebaum R.O."/>
            <person name="Kuo R.C."/>
            <person name="Labutti K."/>
            <person name="Haridas S."/>
            <person name="Kuo A."/>
            <person name="Salamov A."/>
            <person name="Ahrendt S.R."/>
            <person name="Lipzen A."/>
            <person name="Sullivan W."/>
            <person name="Andreopoulos W.B."/>
            <person name="Clum A."/>
            <person name="Lindquist E."/>
            <person name="Daum C."/>
            <person name="Ramamoorthy G.K."/>
            <person name="Gryganskyi A."/>
            <person name="Culley D."/>
            <person name="Magnuson J.K."/>
            <person name="James T.Y."/>
            <person name="O'Malley M.A."/>
            <person name="Stajich J.E."/>
            <person name="Spatafora J.W."/>
            <person name="Visel A."/>
            <person name="Grigoriev I.V."/>
        </authorList>
    </citation>
    <scope>NUCLEOTIDE SEQUENCE [LARGE SCALE GENOMIC DNA]</scope>
    <source>
        <strain evidence="8 9">CBS 129021</strain>
    </source>
</reference>
<comment type="subcellular location">
    <subcellularLocation>
        <location evidence="1">Membrane</location>
        <topology evidence="1">Multi-pass membrane protein</topology>
    </subcellularLocation>
</comment>
<dbReference type="GO" id="GO:0005886">
    <property type="term" value="C:plasma membrane"/>
    <property type="evidence" value="ECO:0007669"/>
    <property type="project" value="TreeGrafter"/>
</dbReference>
<dbReference type="PANTHER" id="PTHR23502:SF164">
    <property type="entry name" value="MAJOR FACILITATOR SUPERFAMILY (MFS) PROFILE DOMAIN-CONTAINING PROTEIN"/>
    <property type="match status" value="1"/>
</dbReference>
<dbReference type="GeneID" id="63779367"/>
<dbReference type="Proteomes" id="UP000193689">
    <property type="component" value="Unassembled WGS sequence"/>
</dbReference>
<sequence>MKKSRDSMDEVLVARDGARSSEAQVVGTTQLFSSGGVLRCVPMPTPNPKDPMNLPEWRKWAAIATLSFFGALALSAEAIVGALVPIFVLEYAGIDPKILGSIDISSLNLGSAKMDPIKLLSTLGGPPISKVELISTLPILVNGVASYILVPLSIGIGRRPVLLFSGILAWTGGLWAGMSTSLNSHLAARVFQGFGVGAVEALIPLIIQDMMFINQRNTAISLIGAGQGLFIVSIGLTSPLIITRLSWRWIYYLTGGVGVLAWFMIIFLVPETRWVRTPDELAGKEVYRLRPGETRPRLDYAKYGYRDNKTEFGVFNVKTEWKLAGRSVNETIRATFFPNVLWVIALNSAFVAAISAATQNGAAIILGLGLKFDQLGFVVLPIVVATPFVWLFGGFFADKISNLHARRNGGRREPESHLISLVFPLAAGIVGPMLFAYAGQNADQKPLIFLLVGFFLVGFGGLTMNTLVSVYLIESYPNFAGPVLVTMSSFRLIAGFLLSFKAADWILAMGFIRTFLIYSGTMAGFAVMLPFVYKYGKRMRMWSAGQLEESFGEDRPKEKEMDMYDDGASQRGSTQFVDPRSISRPYDPMRYDGAQPIPQGRAF</sequence>
<dbReference type="InterPro" id="IPR011701">
    <property type="entry name" value="MFS"/>
</dbReference>
<feature type="transmembrane region" description="Helical" evidence="6">
    <location>
        <begin position="336"/>
        <end position="357"/>
    </location>
</feature>
<dbReference type="GO" id="GO:0022857">
    <property type="term" value="F:transmembrane transporter activity"/>
    <property type="evidence" value="ECO:0007669"/>
    <property type="project" value="InterPro"/>
</dbReference>
<feature type="transmembrane region" description="Helical" evidence="6">
    <location>
        <begin position="418"/>
        <end position="435"/>
    </location>
</feature>
<dbReference type="Gene3D" id="1.20.1250.20">
    <property type="entry name" value="MFS general substrate transporter like domains"/>
    <property type="match status" value="1"/>
</dbReference>
<evidence type="ECO:0000256" key="6">
    <source>
        <dbReference type="SAM" id="Phobius"/>
    </source>
</evidence>
<evidence type="ECO:0000256" key="1">
    <source>
        <dbReference type="ARBA" id="ARBA00004141"/>
    </source>
</evidence>
<feature type="transmembrane region" description="Helical" evidence="6">
    <location>
        <begin position="133"/>
        <end position="154"/>
    </location>
</feature>
<evidence type="ECO:0000313" key="9">
    <source>
        <dbReference type="Proteomes" id="UP000193689"/>
    </source>
</evidence>
<dbReference type="RefSeq" id="XP_040720506.1">
    <property type="nucleotide sequence ID" value="XM_040863155.1"/>
</dbReference>
<keyword evidence="4 6" id="KW-0472">Membrane</keyword>
<feature type="compositionally biased region" description="Basic and acidic residues" evidence="5">
    <location>
        <begin position="552"/>
        <end position="562"/>
    </location>
</feature>
<feature type="transmembrane region" description="Helical" evidence="6">
    <location>
        <begin position="447"/>
        <end position="472"/>
    </location>
</feature>
<keyword evidence="3 6" id="KW-1133">Transmembrane helix</keyword>
<dbReference type="InterPro" id="IPR020846">
    <property type="entry name" value="MFS_dom"/>
</dbReference>
<dbReference type="EMBL" id="MCFJ01000001">
    <property type="protein sequence ID" value="ORY70914.1"/>
    <property type="molecule type" value="Genomic_DNA"/>
</dbReference>
<feature type="transmembrane region" description="Helical" evidence="6">
    <location>
        <begin position="219"/>
        <end position="243"/>
    </location>
</feature>
<dbReference type="Pfam" id="PF07690">
    <property type="entry name" value="MFS_1"/>
    <property type="match status" value="1"/>
</dbReference>
<keyword evidence="2 6" id="KW-0812">Transmembrane</keyword>
<dbReference type="PANTHER" id="PTHR23502">
    <property type="entry name" value="MAJOR FACILITATOR SUPERFAMILY"/>
    <property type="match status" value="1"/>
</dbReference>
<feature type="transmembrane region" description="Helical" evidence="6">
    <location>
        <begin position="479"/>
        <end position="500"/>
    </location>
</feature>
<evidence type="ECO:0000256" key="2">
    <source>
        <dbReference type="ARBA" id="ARBA00022692"/>
    </source>
</evidence>
<dbReference type="PROSITE" id="PS50850">
    <property type="entry name" value="MFS"/>
    <property type="match status" value="1"/>
</dbReference>
<proteinExistence type="predicted"/>
<dbReference type="OrthoDB" id="268400at2759"/>
<name>A0A1Y2EHW5_9PEZI</name>